<sequence>MAGGRAAEGRLQVLQIYRLLQSVHEGDQELMGKMVKLGVEGLINLTEPRGGTGALHLAAAANSQDLVGFLLSLGAHPDIQDKKGHTPAMLAAELGNDLIMSLLAQNNADLRLQDAEGKGERRPASARRHRAPGANVQQC</sequence>
<accession>A0A4Z2EWW9</accession>
<evidence type="ECO:0000256" key="4">
    <source>
        <dbReference type="SAM" id="MobiDB-lite"/>
    </source>
</evidence>
<dbReference type="EMBL" id="SRLO01002352">
    <property type="protein sequence ID" value="TNN33120.1"/>
    <property type="molecule type" value="Genomic_DNA"/>
</dbReference>
<organism evidence="5 6">
    <name type="scientific">Liparis tanakae</name>
    <name type="common">Tanaka's snailfish</name>
    <dbReference type="NCBI Taxonomy" id="230148"/>
    <lineage>
        <taxon>Eukaryota</taxon>
        <taxon>Metazoa</taxon>
        <taxon>Chordata</taxon>
        <taxon>Craniata</taxon>
        <taxon>Vertebrata</taxon>
        <taxon>Euteleostomi</taxon>
        <taxon>Actinopterygii</taxon>
        <taxon>Neopterygii</taxon>
        <taxon>Teleostei</taxon>
        <taxon>Neoteleostei</taxon>
        <taxon>Acanthomorphata</taxon>
        <taxon>Eupercaria</taxon>
        <taxon>Perciformes</taxon>
        <taxon>Cottioidei</taxon>
        <taxon>Cottales</taxon>
        <taxon>Liparidae</taxon>
        <taxon>Liparis</taxon>
    </lineage>
</organism>
<dbReference type="SUPFAM" id="SSF48403">
    <property type="entry name" value="Ankyrin repeat"/>
    <property type="match status" value="1"/>
</dbReference>
<reference evidence="5 6" key="1">
    <citation type="submission" date="2019-03" db="EMBL/GenBank/DDBJ databases">
        <title>First draft genome of Liparis tanakae, snailfish: a comprehensive survey of snailfish specific genes.</title>
        <authorList>
            <person name="Kim W."/>
            <person name="Song I."/>
            <person name="Jeong J.-H."/>
            <person name="Kim D."/>
            <person name="Kim S."/>
            <person name="Ryu S."/>
            <person name="Song J.Y."/>
            <person name="Lee S.K."/>
        </authorList>
    </citation>
    <scope>NUCLEOTIDE SEQUENCE [LARGE SCALE GENOMIC DNA]</scope>
    <source>
        <tissue evidence="5">Muscle</tissue>
    </source>
</reference>
<evidence type="ECO:0000313" key="6">
    <source>
        <dbReference type="Proteomes" id="UP000314294"/>
    </source>
</evidence>
<keyword evidence="1" id="KW-0677">Repeat</keyword>
<feature type="repeat" description="ANK" evidence="3">
    <location>
        <begin position="83"/>
        <end position="115"/>
    </location>
</feature>
<name>A0A4Z2EWW9_9TELE</name>
<dbReference type="GO" id="GO:0003723">
    <property type="term" value="F:RNA binding"/>
    <property type="evidence" value="ECO:0007669"/>
    <property type="project" value="TreeGrafter"/>
</dbReference>
<evidence type="ECO:0000256" key="2">
    <source>
        <dbReference type="ARBA" id="ARBA00023043"/>
    </source>
</evidence>
<feature type="region of interest" description="Disordered" evidence="4">
    <location>
        <begin position="115"/>
        <end position="139"/>
    </location>
</feature>
<dbReference type="GO" id="GO:0006396">
    <property type="term" value="P:RNA processing"/>
    <property type="evidence" value="ECO:0007669"/>
    <property type="project" value="TreeGrafter"/>
</dbReference>
<comment type="caution">
    <text evidence="5">The sequence shown here is derived from an EMBL/GenBank/DDBJ whole genome shotgun (WGS) entry which is preliminary data.</text>
</comment>
<evidence type="ECO:0000256" key="3">
    <source>
        <dbReference type="PROSITE-ProRule" id="PRU00023"/>
    </source>
</evidence>
<dbReference type="OrthoDB" id="539213at2759"/>
<dbReference type="PANTHER" id="PTHR24141">
    <property type="entry name" value="2-5A-DEPENDENT RIBONUCLEASE"/>
    <property type="match status" value="1"/>
</dbReference>
<feature type="repeat" description="ANK" evidence="3">
    <location>
        <begin position="50"/>
        <end position="82"/>
    </location>
</feature>
<proteinExistence type="predicted"/>
<dbReference type="Proteomes" id="UP000314294">
    <property type="component" value="Unassembled WGS sequence"/>
</dbReference>
<dbReference type="PROSITE" id="PS50088">
    <property type="entry name" value="ANK_REPEAT"/>
    <property type="match status" value="2"/>
</dbReference>
<keyword evidence="2 3" id="KW-0040">ANK repeat</keyword>
<keyword evidence="6" id="KW-1185">Reference proteome</keyword>
<dbReference type="AlphaFoldDB" id="A0A4Z2EWW9"/>
<gene>
    <name evidence="5" type="primary">Ankef1_0</name>
    <name evidence="5" type="ORF">EYF80_056719</name>
</gene>
<dbReference type="PANTHER" id="PTHR24141:SF1">
    <property type="entry name" value="2-5A-DEPENDENT RIBONUCLEASE"/>
    <property type="match status" value="1"/>
</dbReference>
<evidence type="ECO:0000313" key="5">
    <source>
        <dbReference type="EMBL" id="TNN33120.1"/>
    </source>
</evidence>
<protein>
    <submittedName>
        <fullName evidence="5">Ankyrin repeat and EF-hand domain-containing protein 1</fullName>
    </submittedName>
</protein>
<dbReference type="Gene3D" id="1.25.40.20">
    <property type="entry name" value="Ankyrin repeat-containing domain"/>
    <property type="match status" value="1"/>
</dbReference>
<dbReference type="PROSITE" id="PS50297">
    <property type="entry name" value="ANK_REP_REGION"/>
    <property type="match status" value="2"/>
</dbReference>
<dbReference type="SMART" id="SM00248">
    <property type="entry name" value="ANK"/>
    <property type="match status" value="2"/>
</dbReference>
<dbReference type="InterPro" id="IPR002110">
    <property type="entry name" value="Ankyrin_rpt"/>
</dbReference>
<dbReference type="GO" id="GO:0004540">
    <property type="term" value="F:RNA nuclease activity"/>
    <property type="evidence" value="ECO:0007669"/>
    <property type="project" value="TreeGrafter"/>
</dbReference>
<dbReference type="InterPro" id="IPR036770">
    <property type="entry name" value="Ankyrin_rpt-contain_sf"/>
</dbReference>
<evidence type="ECO:0000256" key="1">
    <source>
        <dbReference type="ARBA" id="ARBA00022737"/>
    </source>
</evidence>
<dbReference type="Pfam" id="PF12796">
    <property type="entry name" value="Ank_2"/>
    <property type="match status" value="1"/>
</dbReference>